<dbReference type="EMBL" id="JAGGLL010000078">
    <property type="protein sequence ID" value="MBP2024455.1"/>
    <property type="molecule type" value="Genomic_DNA"/>
</dbReference>
<accession>A0ABS4K9K2</accession>
<evidence type="ECO:0000313" key="1">
    <source>
        <dbReference type="EMBL" id="MBP2024455.1"/>
    </source>
</evidence>
<keyword evidence="2" id="KW-1185">Reference proteome</keyword>
<proteinExistence type="predicted"/>
<reference evidence="1 2" key="1">
    <citation type="submission" date="2021-03" db="EMBL/GenBank/DDBJ databases">
        <title>Genomic Encyclopedia of Type Strains, Phase IV (KMG-IV): sequencing the most valuable type-strain genomes for metagenomic binning, comparative biology and taxonomic classification.</title>
        <authorList>
            <person name="Goeker M."/>
        </authorList>
    </citation>
    <scope>NUCLEOTIDE SEQUENCE [LARGE SCALE GENOMIC DNA]</scope>
    <source>
        <strain evidence="1 2">DSM 28650</strain>
    </source>
</reference>
<feature type="non-terminal residue" evidence="1">
    <location>
        <position position="32"/>
    </location>
</feature>
<comment type="caution">
    <text evidence="1">The sequence shown here is derived from an EMBL/GenBank/DDBJ whole genome shotgun (WGS) entry which is preliminary data.</text>
</comment>
<organism evidence="1 2">
    <name type="scientific">Clostridium punense</name>
    <dbReference type="NCBI Taxonomy" id="1054297"/>
    <lineage>
        <taxon>Bacteria</taxon>
        <taxon>Bacillati</taxon>
        <taxon>Bacillota</taxon>
        <taxon>Clostridia</taxon>
        <taxon>Eubacteriales</taxon>
        <taxon>Clostridiaceae</taxon>
        <taxon>Clostridium</taxon>
    </lineage>
</organism>
<sequence length="32" mass="3918">MIYMIRYVLSLRTDTNTKKLQQSFEIEIKILK</sequence>
<dbReference type="Proteomes" id="UP001519308">
    <property type="component" value="Unassembled WGS sequence"/>
</dbReference>
<protein>
    <submittedName>
        <fullName evidence="1">Uncharacterized protein</fullName>
    </submittedName>
</protein>
<evidence type="ECO:0000313" key="2">
    <source>
        <dbReference type="Proteomes" id="UP001519308"/>
    </source>
</evidence>
<name>A0ABS4K9K2_9CLOT</name>
<gene>
    <name evidence="1" type="ORF">J2Z44_004327</name>
</gene>